<proteinExistence type="predicted"/>
<dbReference type="RefSeq" id="WP_156017789.1">
    <property type="nucleotide sequence ID" value="NZ_WGGD01000005.1"/>
</dbReference>
<dbReference type="Proteomes" id="UP000470772">
    <property type="component" value="Unassembled WGS sequence"/>
</dbReference>
<evidence type="ECO:0000313" key="2">
    <source>
        <dbReference type="Proteomes" id="UP000470772"/>
    </source>
</evidence>
<gene>
    <name evidence="1" type="ORF">GC250_11710</name>
</gene>
<comment type="caution">
    <text evidence="1">The sequence shown here is derived from an EMBL/GenBank/DDBJ whole genome shotgun (WGS) entry which is preliminary data.</text>
</comment>
<accession>A0A6A9QYI5</accession>
<evidence type="ECO:0000313" key="1">
    <source>
        <dbReference type="EMBL" id="MUN30072.1"/>
    </source>
</evidence>
<dbReference type="AlphaFoldDB" id="A0A6A9QYI5"/>
<keyword evidence="2" id="KW-1185">Reference proteome</keyword>
<sequence>MLIKDLKLLTENSYGYVLLFFDIFRKTNKDQNSRYIIDDYGEWMVISHNKELLLVANLVIKALKKAGVKDFDLYINYFSSDERIKGLMSVKGMAITRENKRSIDIGSSMRSVIKNDGFVVEDQPRSISNICNSTFIFFNFVLLIKKGKECKDPVKLLLPPMGVDPSEIPFSLGTLFKIIIERNIRAVCSLNEIDAGDGTRIKVIATCRTESSFEVDKVKASLSYFSREDPKLFTKRIGTREMEIGLYMQQLNVRSLIPLLWNNFSEQLRC</sequence>
<protein>
    <submittedName>
        <fullName evidence="1">Uncharacterized protein</fullName>
    </submittedName>
</protein>
<organism evidence="1 2">
    <name type="scientific">Sulfuracidifex metallicus DSM 6482 = JCM 9184</name>
    <dbReference type="NCBI Taxonomy" id="523847"/>
    <lineage>
        <taxon>Archaea</taxon>
        <taxon>Thermoproteota</taxon>
        <taxon>Thermoprotei</taxon>
        <taxon>Sulfolobales</taxon>
        <taxon>Sulfolobaceae</taxon>
        <taxon>Sulfuracidifex</taxon>
    </lineage>
</organism>
<dbReference type="EMBL" id="WGGD01000005">
    <property type="protein sequence ID" value="MUN30072.1"/>
    <property type="molecule type" value="Genomic_DNA"/>
</dbReference>
<name>A0A6A9QYI5_SULME</name>
<reference evidence="1 2" key="1">
    <citation type="submission" date="2019-10" db="EMBL/GenBank/DDBJ databases">
        <title>Sequencing and Assembly of Multiple Reported Metal-Biooxidizing Members of the Extremely Thermoacidophilic Archaeal Family Sulfolobaceae.</title>
        <authorList>
            <person name="Counts J.A."/>
            <person name="Kelly R.M."/>
        </authorList>
    </citation>
    <scope>NUCLEOTIDE SEQUENCE [LARGE SCALE GENOMIC DNA]</scope>
    <source>
        <strain evidence="1 2">DSM 6482</strain>
    </source>
</reference>